<accession>A0ABY6NVL1</accession>
<dbReference type="RefSeq" id="WP_265381531.1">
    <property type="nucleotide sequence ID" value="NZ_CP110615.1"/>
</dbReference>
<name>A0ABY6NVL1_9NOCA</name>
<sequence length="119" mass="13249">MFEPPERMQAIRDTGRPRGPRWRHVRPPVRVSLDLGALFAVPPHLPHRRVPDGLRLRRVLEGRLTMWALSEEGDWFGLVVYEAAAADGSTGATISHWVPAHVVLPVDGARGRRPGPGRT</sequence>
<organism evidence="2 3">
    <name type="scientific">Rhodococcus antarcticus</name>
    <dbReference type="NCBI Taxonomy" id="2987751"/>
    <lineage>
        <taxon>Bacteria</taxon>
        <taxon>Bacillati</taxon>
        <taxon>Actinomycetota</taxon>
        <taxon>Actinomycetes</taxon>
        <taxon>Mycobacteriales</taxon>
        <taxon>Nocardiaceae</taxon>
        <taxon>Rhodococcus</taxon>
    </lineage>
</organism>
<dbReference type="EMBL" id="CP110615">
    <property type="protein sequence ID" value="UZJ23424.1"/>
    <property type="molecule type" value="Genomic_DNA"/>
</dbReference>
<keyword evidence="3" id="KW-1185">Reference proteome</keyword>
<feature type="region of interest" description="Disordered" evidence="1">
    <location>
        <begin position="1"/>
        <end position="23"/>
    </location>
</feature>
<evidence type="ECO:0000313" key="3">
    <source>
        <dbReference type="Proteomes" id="UP001164965"/>
    </source>
</evidence>
<dbReference type="Proteomes" id="UP001164965">
    <property type="component" value="Chromosome"/>
</dbReference>
<gene>
    <name evidence="2" type="ORF">RHODO2019_09240</name>
</gene>
<evidence type="ECO:0000313" key="2">
    <source>
        <dbReference type="EMBL" id="UZJ23424.1"/>
    </source>
</evidence>
<reference evidence="2" key="1">
    <citation type="submission" date="2022-10" db="EMBL/GenBank/DDBJ databases">
        <title>Rhodococcus sp.75.</title>
        <authorList>
            <person name="Sun M."/>
        </authorList>
    </citation>
    <scope>NUCLEOTIDE SEQUENCE</scope>
    <source>
        <strain evidence="2">75</strain>
    </source>
</reference>
<proteinExistence type="predicted"/>
<protein>
    <submittedName>
        <fullName evidence="2">Uncharacterized protein</fullName>
    </submittedName>
</protein>
<feature type="compositionally biased region" description="Basic and acidic residues" evidence="1">
    <location>
        <begin position="1"/>
        <end position="16"/>
    </location>
</feature>
<evidence type="ECO:0000256" key="1">
    <source>
        <dbReference type="SAM" id="MobiDB-lite"/>
    </source>
</evidence>